<organism evidence="3">
    <name type="scientific">Flexilinea flocculi</name>
    <dbReference type="NCBI Taxonomy" id="1678840"/>
    <lineage>
        <taxon>Bacteria</taxon>
        <taxon>Bacillati</taxon>
        <taxon>Chloroflexota</taxon>
        <taxon>Anaerolineae</taxon>
        <taxon>Anaerolineales</taxon>
        <taxon>Anaerolineaceae</taxon>
        <taxon>Flexilinea</taxon>
    </lineage>
</organism>
<dbReference type="InterPro" id="IPR024071">
    <property type="entry name" value="S-Me-THD_C_sf"/>
</dbReference>
<reference evidence="3" key="1">
    <citation type="journal article" date="2015" name="Genome Announc.">
        <title>Draft Genome Sequence of Anaerolineae Strain TC1, a Novel Isolate from a Methanogenic Wastewater Treatment System.</title>
        <authorList>
            <person name="Matsuura N."/>
            <person name="Tourlousse D.M."/>
            <person name="Sun L."/>
            <person name="Toyonaga M."/>
            <person name="Kuroda K."/>
            <person name="Ohashi A."/>
            <person name="Cruz R."/>
            <person name="Yamaguchi T."/>
            <person name="Sekiguchi Y."/>
        </authorList>
    </citation>
    <scope>NUCLEOTIDE SEQUENCE [LARGE SCALE GENOMIC DNA]</scope>
    <source>
        <strain evidence="3">TC1</strain>
    </source>
</reference>
<dbReference type="AlphaFoldDB" id="A0A0S7BQS3"/>
<dbReference type="STRING" id="1678840.ATC1_1396"/>
<sequence length="380" mass="41061">MSKKVLKTKQDCIDFLTGLKLLGTGGGGSMTTGMELLTKALDEGLTLSWIDAVELPEDTFTCTAFSSGSISAGRPESESDISELGEKLGIENKFGLRAAEMAVKELEKYSGVKVGALVPVELGAANAPAPMVVAARLGISLIDGDYSGRAVPQEMQTTYFLKDYSITPAVVTDWWGDIIVIKEGSAAMVERLGKMMAIASYGAVYFASVLLSAKDTRETIVPGTLSLSYELGKAVHKAVESGQNPVTKISEQLDGWKLFSGVVTGKEWEDKEGAMAGTTHIRGTGADEGHTMDIWFLNENHIAWLDGEPYVFSPDLIMNVNPNTGEGYSNTELKEGDPVVVIGCKINPIFRSEKAISFFGPRFWGFDFDYKPIEEIVARP</sequence>
<dbReference type="Pfam" id="PF20906">
    <property type="entry name" value="S-Me-THD_C"/>
    <property type="match status" value="1"/>
</dbReference>
<dbReference type="Gene3D" id="2.40.390.10">
    <property type="entry name" value="CV3147-like"/>
    <property type="match status" value="1"/>
</dbReference>
<protein>
    <submittedName>
        <fullName evidence="3">Uncharacterized conserved protein, DUF917 family</fullName>
    </submittedName>
</protein>
<accession>A0A0S7BQS3</accession>
<evidence type="ECO:0000259" key="2">
    <source>
        <dbReference type="Pfam" id="PF20906"/>
    </source>
</evidence>
<dbReference type="EMBL" id="DF968181">
    <property type="protein sequence ID" value="GAP40130.1"/>
    <property type="molecule type" value="Genomic_DNA"/>
</dbReference>
<evidence type="ECO:0000313" key="3">
    <source>
        <dbReference type="EMBL" id="GAP40130.1"/>
    </source>
</evidence>
<keyword evidence="4" id="KW-1185">Reference proteome</keyword>
<dbReference type="Proteomes" id="UP000053370">
    <property type="component" value="Unassembled WGS sequence"/>
</dbReference>
<dbReference type="Gene3D" id="3.40.1610.10">
    <property type="entry name" value="CV3147-like domain"/>
    <property type="match status" value="1"/>
</dbReference>
<dbReference type="InterPro" id="IPR048350">
    <property type="entry name" value="S-Me-THD-like_C"/>
</dbReference>
<evidence type="ECO:0000259" key="1">
    <source>
        <dbReference type="Pfam" id="PF06032"/>
    </source>
</evidence>
<gene>
    <name evidence="3" type="ORF">ATC1_1396</name>
</gene>
<evidence type="ECO:0000313" key="4">
    <source>
        <dbReference type="Proteomes" id="UP000053370"/>
    </source>
</evidence>
<dbReference type="SUPFAM" id="SSF160991">
    <property type="entry name" value="CV3147-like"/>
    <property type="match status" value="1"/>
</dbReference>
<feature type="domain" description="S-Me-THD N-terminal" evidence="1">
    <location>
        <begin position="11"/>
        <end position="182"/>
    </location>
</feature>
<dbReference type="InterPro" id="IPR010318">
    <property type="entry name" value="S-Me-THD_N"/>
</dbReference>
<dbReference type="InterPro" id="IPR027479">
    <property type="entry name" value="S-Me-THD_N_sf"/>
</dbReference>
<feature type="domain" description="S-Me-THD-like C-terminal" evidence="2">
    <location>
        <begin position="187"/>
        <end position="373"/>
    </location>
</feature>
<proteinExistence type="predicted"/>
<name>A0A0S7BQS3_9CHLR</name>
<dbReference type="Pfam" id="PF06032">
    <property type="entry name" value="S-Me-THD_N"/>
    <property type="match status" value="1"/>
</dbReference>
<dbReference type="RefSeq" id="WP_062279166.1">
    <property type="nucleotide sequence ID" value="NZ_DF968181.1"/>
</dbReference>